<dbReference type="AlphaFoldDB" id="A0A318HCJ3"/>
<dbReference type="Proteomes" id="UP000247781">
    <property type="component" value="Unassembled WGS sequence"/>
</dbReference>
<feature type="signal peptide" evidence="2">
    <location>
        <begin position="1"/>
        <end position="31"/>
    </location>
</feature>
<sequence>MELPNHNPRRVVCVRLAAVSAALLVAGCSPGSPKNNETTAESTSTVTSTPAPSGMPAMPGMTEAMPAEHGLSATESGFTLVPGTTTIPANTPNTFTFRITRPDGAAVTQFVPEQTQLLHFYLIRADLTGFAHLHPSMAADGTWTATLPAMAPGDWRAYTQFTARHPSDVTVPLVLSTPLTVPGAASMQPIPAPSSTAAVDGYTVTLSGQPAAGQDSALTFAFSRDGQPVTDLQPYLDTYAHVTAIRAADLAFAHLHPQNPVNGDHGGPTLTVDAHFPDSGDWGLFIQFQTGGVLHTAEMTLPVG</sequence>
<evidence type="ECO:0000256" key="1">
    <source>
        <dbReference type="SAM" id="MobiDB-lite"/>
    </source>
</evidence>
<reference evidence="4" key="1">
    <citation type="submission" date="2018-05" db="EMBL/GenBank/DDBJ databases">
        <authorList>
            <person name="Deangelis K."/>
            <person name="Huntemann M."/>
            <person name="Clum A."/>
            <person name="Pillay M."/>
            <person name="Palaniappan K."/>
            <person name="Varghese N."/>
            <person name="Mikhailova N."/>
            <person name="Stamatis D."/>
            <person name="Reddy T."/>
            <person name="Daum C."/>
            <person name="Shapiro N."/>
            <person name="Ivanova N."/>
            <person name="Kyrpides N."/>
            <person name="Woyke T."/>
        </authorList>
    </citation>
    <scope>NUCLEOTIDE SEQUENCE [LARGE SCALE GENOMIC DNA]</scope>
    <source>
        <strain evidence="4">GAS496</strain>
    </source>
</reference>
<organism evidence="3 4">
    <name type="scientific">Mycolicibacterium moriokaense</name>
    <dbReference type="NCBI Taxonomy" id="39691"/>
    <lineage>
        <taxon>Bacteria</taxon>
        <taxon>Bacillati</taxon>
        <taxon>Actinomycetota</taxon>
        <taxon>Actinomycetes</taxon>
        <taxon>Mycobacteriales</taxon>
        <taxon>Mycobacteriaceae</taxon>
        <taxon>Mycolicibacterium</taxon>
    </lineage>
</organism>
<gene>
    <name evidence="3" type="ORF">C8E89_11416</name>
</gene>
<comment type="caution">
    <text evidence="3">The sequence shown here is derived from an EMBL/GenBank/DDBJ whole genome shotgun (WGS) entry which is preliminary data.</text>
</comment>
<feature type="compositionally biased region" description="Low complexity" evidence="1">
    <location>
        <begin position="37"/>
        <end position="58"/>
    </location>
</feature>
<reference evidence="3 4" key="2">
    <citation type="submission" date="2018-06" db="EMBL/GenBank/DDBJ databases">
        <title>Sequencing of bacterial isolates from soil warming experiment in Harvard Forest, Massachusetts, USA.</title>
        <authorList>
            <person name="Deangelis K.PhD."/>
        </authorList>
    </citation>
    <scope>NUCLEOTIDE SEQUENCE [LARGE SCALE GENOMIC DNA]</scope>
    <source>
        <strain evidence="3 4">GAS496</strain>
    </source>
</reference>
<evidence type="ECO:0000256" key="2">
    <source>
        <dbReference type="SAM" id="SignalP"/>
    </source>
</evidence>
<evidence type="ECO:0000313" key="4">
    <source>
        <dbReference type="Proteomes" id="UP000247781"/>
    </source>
</evidence>
<proteinExistence type="predicted"/>
<feature type="region of interest" description="Disordered" evidence="1">
    <location>
        <begin position="28"/>
        <end position="58"/>
    </location>
</feature>
<accession>A0A318HCJ3</accession>
<protein>
    <submittedName>
        <fullName evidence="3">Uncharacterized protein</fullName>
    </submittedName>
</protein>
<feature type="chain" id="PRO_5016447703" evidence="2">
    <location>
        <begin position="32"/>
        <end position="304"/>
    </location>
</feature>
<name>A0A318HCJ3_9MYCO</name>
<keyword evidence="4" id="KW-1185">Reference proteome</keyword>
<keyword evidence="2" id="KW-0732">Signal</keyword>
<dbReference type="EMBL" id="QJJU01000014">
    <property type="protein sequence ID" value="PXX06243.1"/>
    <property type="molecule type" value="Genomic_DNA"/>
</dbReference>
<evidence type="ECO:0000313" key="3">
    <source>
        <dbReference type="EMBL" id="PXX06243.1"/>
    </source>
</evidence>